<protein>
    <submittedName>
        <fullName evidence="1">Uncharacterized protein</fullName>
    </submittedName>
</protein>
<gene>
    <name evidence="1" type="ORF">SAMN04488003_113114</name>
</gene>
<organism evidence="1 2">
    <name type="scientific">Loktanella fryxellensis</name>
    <dbReference type="NCBI Taxonomy" id="245187"/>
    <lineage>
        <taxon>Bacteria</taxon>
        <taxon>Pseudomonadati</taxon>
        <taxon>Pseudomonadota</taxon>
        <taxon>Alphaproteobacteria</taxon>
        <taxon>Rhodobacterales</taxon>
        <taxon>Roseobacteraceae</taxon>
        <taxon>Loktanella</taxon>
    </lineage>
</organism>
<keyword evidence="2" id="KW-1185">Reference proteome</keyword>
<accession>A0A1H8FRI2</accession>
<sequence>MHHPRYLFRQGRHFHFRRRIPGLSTSIRSVQVALGTTDEKAAHTWSRTLTTEFDAMLNAFTFLLHPLPEELIASYIQTRMQVIIDDLRRELRMERMSGRRTSPHATHRVQRAVLRALVEDGIAPALEPARIDPSWTADEVKGAVALYANDVRGLRDQDQRRRVISDFENATGVKAASREHEYQIIEAHLQARLAALDAEQDCRDLRAQVYADLAKTFINPRETPPLSQCVKS</sequence>
<reference evidence="1 2" key="1">
    <citation type="submission" date="2016-10" db="EMBL/GenBank/DDBJ databases">
        <authorList>
            <person name="de Groot N.N."/>
        </authorList>
    </citation>
    <scope>NUCLEOTIDE SEQUENCE [LARGE SCALE GENOMIC DNA]</scope>
    <source>
        <strain evidence="1 2">DSM 16213</strain>
    </source>
</reference>
<dbReference type="AlphaFoldDB" id="A0A1H8FRI2"/>
<evidence type="ECO:0000313" key="2">
    <source>
        <dbReference type="Proteomes" id="UP000199585"/>
    </source>
</evidence>
<name>A0A1H8FRI2_9RHOB</name>
<evidence type="ECO:0000313" key="1">
    <source>
        <dbReference type="EMBL" id="SEN34343.1"/>
    </source>
</evidence>
<dbReference type="EMBL" id="FOCI01000013">
    <property type="protein sequence ID" value="SEN34343.1"/>
    <property type="molecule type" value="Genomic_DNA"/>
</dbReference>
<proteinExistence type="predicted"/>
<dbReference type="STRING" id="245187.SAMN04488003_113114"/>
<dbReference type="Proteomes" id="UP000199585">
    <property type="component" value="Unassembled WGS sequence"/>
</dbReference>